<dbReference type="RefSeq" id="WP_344916076.1">
    <property type="nucleotide sequence ID" value="NZ_BAAAYO010000018.1"/>
</dbReference>
<dbReference type="PANTHER" id="PTHR43649">
    <property type="entry name" value="ARABINOSE-BINDING PROTEIN-RELATED"/>
    <property type="match status" value="1"/>
</dbReference>
<keyword evidence="2" id="KW-0732">Signal</keyword>
<proteinExistence type="predicted"/>
<dbReference type="Proteomes" id="UP001589619">
    <property type="component" value="Unassembled WGS sequence"/>
</dbReference>
<feature type="region of interest" description="Disordered" evidence="1">
    <location>
        <begin position="26"/>
        <end position="50"/>
    </location>
</feature>
<evidence type="ECO:0000313" key="3">
    <source>
        <dbReference type="EMBL" id="MFB9754466.1"/>
    </source>
</evidence>
<dbReference type="EMBL" id="JBHMAG010000015">
    <property type="protein sequence ID" value="MFB9754466.1"/>
    <property type="molecule type" value="Genomic_DNA"/>
</dbReference>
<protein>
    <submittedName>
        <fullName evidence="3">ABC transporter substrate-binding protein</fullName>
    </submittedName>
</protein>
<gene>
    <name evidence="3" type="ORF">ACFFNY_23080</name>
</gene>
<feature type="chain" id="PRO_5046397749" evidence="2">
    <location>
        <begin position="25"/>
        <end position="451"/>
    </location>
</feature>
<accession>A0ABV5W222</accession>
<feature type="signal peptide" evidence="2">
    <location>
        <begin position="1"/>
        <end position="24"/>
    </location>
</feature>
<evidence type="ECO:0000256" key="1">
    <source>
        <dbReference type="SAM" id="MobiDB-lite"/>
    </source>
</evidence>
<dbReference type="Gene3D" id="3.40.190.10">
    <property type="entry name" value="Periplasmic binding protein-like II"/>
    <property type="match status" value="1"/>
</dbReference>
<feature type="compositionally biased region" description="Low complexity" evidence="1">
    <location>
        <begin position="26"/>
        <end position="36"/>
    </location>
</feature>
<sequence length="451" mass="49223">MSFSSRLTRLASISAIVAVLSACGQNDAPPSGSADPSSPPHPAQSNTPPAPIKLLMLQDSATMTKEEFQTLIAEPVSAKYPHITIELAVNGKGDEGVQQLLASGTFPDLIFGTYPRITNHRELQTVENLNPMIERNKLDLQRFDPGAIATARAYSGSGNLYALPFSLNFTATFYNKEIFDKFGQPYPKEGMTWEDALDVAKNVSRTSDGVQYRGAFIQGIADVSSQLSLPLIDLASGKANIASQEGWKSLFELYKAFNDLPGNKDAHTATTLQNGFLKDQNVAMAISYDARFAALEKLYGTPQDFAWDVTQFPSFKGKPNVTVASSGHFLMLSSLGKHKEDAFRVIEMLVSPETQRKITDFGRYTSLQDPAIKEMYGHTMKSMQGKNIKAVFKSRFADPVPPHPNNDLTIPAVNAALTRVVNNEVDINTGLRQAEEAINKAIVERAAGQGK</sequence>
<dbReference type="SUPFAM" id="SSF53850">
    <property type="entry name" value="Periplasmic binding protein-like II"/>
    <property type="match status" value="1"/>
</dbReference>
<dbReference type="PROSITE" id="PS51257">
    <property type="entry name" value="PROKAR_LIPOPROTEIN"/>
    <property type="match status" value="1"/>
</dbReference>
<evidence type="ECO:0000256" key="2">
    <source>
        <dbReference type="SAM" id="SignalP"/>
    </source>
</evidence>
<name>A0ABV5W222_9BACL</name>
<dbReference type="InterPro" id="IPR050490">
    <property type="entry name" value="Bact_solute-bd_prot1"/>
</dbReference>
<reference evidence="3 4" key="1">
    <citation type="submission" date="2024-09" db="EMBL/GenBank/DDBJ databases">
        <authorList>
            <person name="Sun Q."/>
            <person name="Mori K."/>
        </authorList>
    </citation>
    <scope>NUCLEOTIDE SEQUENCE [LARGE SCALE GENOMIC DNA]</scope>
    <source>
        <strain evidence="3 4">JCM 12520</strain>
    </source>
</reference>
<evidence type="ECO:0000313" key="4">
    <source>
        <dbReference type="Proteomes" id="UP001589619"/>
    </source>
</evidence>
<organism evidence="3 4">
    <name type="scientific">Paenibacillus hodogayensis</name>
    <dbReference type="NCBI Taxonomy" id="279208"/>
    <lineage>
        <taxon>Bacteria</taxon>
        <taxon>Bacillati</taxon>
        <taxon>Bacillota</taxon>
        <taxon>Bacilli</taxon>
        <taxon>Bacillales</taxon>
        <taxon>Paenibacillaceae</taxon>
        <taxon>Paenibacillus</taxon>
    </lineage>
</organism>
<comment type="caution">
    <text evidence="3">The sequence shown here is derived from an EMBL/GenBank/DDBJ whole genome shotgun (WGS) entry which is preliminary data.</text>
</comment>
<keyword evidence="4" id="KW-1185">Reference proteome</keyword>